<dbReference type="Proteomes" id="UP000521943">
    <property type="component" value="Unassembled WGS sequence"/>
</dbReference>
<gene>
    <name evidence="4" type="ORF">DFP72DRAFT_815608</name>
</gene>
<dbReference type="SUPFAM" id="SSF50685">
    <property type="entry name" value="Barwin-like endoglucanases"/>
    <property type="match status" value="1"/>
</dbReference>
<dbReference type="OrthoDB" id="623670at2759"/>
<organism evidence="4 5">
    <name type="scientific">Ephemerocybe angulata</name>
    <dbReference type="NCBI Taxonomy" id="980116"/>
    <lineage>
        <taxon>Eukaryota</taxon>
        <taxon>Fungi</taxon>
        <taxon>Dikarya</taxon>
        <taxon>Basidiomycota</taxon>
        <taxon>Agaricomycotina</taxon>
        <taxon>Agaricomycetes</taxon>
        <taxon>Agaricomycetidae</taxon>
        <taxon>Agaricales</taxon>
        <taxon>Agaricineae</taxon>
        <taxon>Psathyrellaceae</taxon>
        <taxon>Ephemerocybe</taxon>
    </lineage>
</organism>
<sequence>MFNRFFAILSILSIAELAFALNDHGVNHRGRHHHGISREIAPISATQNTTILPRGGGARWSWYDTEESGNAGACGDHMKNSEFVTGYQILTRLQQDFKQSDCFQKITMEFEGRKVEAVIKDICPVCPPNGLDLSKGLFKYIAPNGDGIVYGNWWFGGDAPKPDPTTTKEPPKTTTTKTTTTTSKTTSTTTTSTSTTTKSSSSTTTTSTSTTSTTKSSSTTTASSTTSAANLAPTADTKSNLAMLSNILVELAGVVVAQ</sequence>
<dbReference type="PANTHER" id="PTHR31836:SF28">
    <property type="entry name" value="SRCR DOMAIN-CONTAINING PROTEIN-RELATED"/>
    <property type="match status" value="1"/>
</dbReference>
<evidence type="ECO:0000256" key="3">
    <source>
        <dbReference type="SAM" id="SignalP"/>
    </source>
</evidence>
<proteinExistence type="predicted"/>
<evidence type="ECO:0000313" key="4">
    <source>
        <dbReference type="EMBL" id="KAF6752258.1"/>
    </source>
</evidence>
<dbReference type="AlphaFoldDB" id="A0A8H6HUU1"/>
<evidence type="ECO:0000256" key="1">
    <source>
        <dbReference type="ARBA" id="ARBA00022729"/>
    </source>
</evidence>
<evidence type="ECO:0000256" key="2">
    <source>
        <dbReference type="SAM" id="MobiDB-lite"/>
    </source>
</evidence>
<reference evidence="4 5" key="1">
    <citation type="submission" date="2020-07" db="EMBL/GenBank/DDBJ databases">
        <title>Comparative genomics of pyrophilous fungi reveals a link between fire events and developmental genes.</title>
        <authorList>
            <consortium name="DOE Joint Genome Institute"/>
            <person name="Steindorff A.S."/>
            <person name="Carver A."/>
            <person name="Calhoun S."/>
            <person name="Stillman K."/>
            <person name="Liu H."/>
            <person name="Lipzen A."/>
            <person name="Pangilinan J."/>
            <person name="Labutti K."/>
            <person name="Bruns T.D."/>
            <person name="Grigoriev I.V."/>
        </authorList>
    </citation>
    <scope>NUCLEOTIDE SEQUENCE [LARGE SCALE GENOMIC DNA]</scope>
    <source>
        <strain evidence="4 5">CBS 144469</strain>
    </source>
</reference>
<evidence type="ECO:0000313" key="5">
    <source>
        <dbReference type="Proteomes" id="UP000521943"/>
    </source>
</evidence>
<name>A0A8H6HUU1_9AGAR</name>
<protein>
    <submittedName>
        <fullName evidence="4">Uncharacterized protein</fullName>
    </submittedName>
</protein>
<keyword evidence="1 3" id="KW-0732">Signal</keyword>
<dbReference type="InterPro" id="IPR051477">
    <property type="entry name" value="Expansin_CellWall"/>
</dbReference>
<feature type="signal peptide" evidence="3">
    <location>
        <begin position="1"/>
        <end position="20"/>
    </location>
</feature>
<accession>A0A8H6HUU1</accession>
<keyword evidence="5" id="KW-1185">Reference proteome</keyword>
<feature type="region of interest" description="Disordered" evidence="2">
    <location>
        <begin position="161"/>
        <end position="230"/>
    </location>
</feature>
<comment type="caution">
    <text evidence="4">The sequence shown here is derived from an EMBL/GenBank/DDBJ whole genome shotgun (WGS) entry which is preliminary data.</text>
</comment>
<feature type="compositionally biased region" description="Low complexity" evidence="2">
    <location>
        <begin position="165"/>
        <end position="227"/>
    </location>
</feature>
<dbReference type="CDD" id="cd22191">
    <property type="entry name" value="DPBB_RlpA_EXP_N-like"/>
    <property type="match status" value="1"/>
</dbReference>
<feature type="chain" id="PRO_5034121451" evidence="3">
    <location>
        <begin position="21"/>
        <end position="258"/>
    </location>
</feature>
<dbReference type="EMBL" id="JACGCI010000045">
    <property type="protein sequence ID" value="KAF6752258.1"/>
    <property type="molecule type" value="Genomic_DNA"/>
</dbReference>
<dbReference type="InterPro" id="IPR036908">
    <property type="entry name" value="RlpA-like_sf"/>
</dbReference>
<dbReference type="PANTHER" id="PTHR31836">
    <property type="match status" value="1"/>
</dbReference>
<dbReference type="Gene3D" id="2.40.40.10">
    <property type="entry name" value="RlpA-like domain"/>
    <property type="match status" value="1"/>
</dbReference>